<dbReference type="RefSeq" id="WP_353641756.1">
    <property type="nucleotide sequence ID" value="NZ_CP159253.1"/>
</dbReference>
<accession>A0AAU8CWZ0</accession>
<feature type="domain" description="ComEC/Rec2-related protein" evidence="8">
    <location>
        <begin position="328"/>
        <end position="618"/>
    </location>
</feature>
<dbReference type="Pfam" id="PF13567">
    <property type="entry name" value="DUF4131"/>
    <property type="match status" value="1"/>
</dbReference>
<dbReference type="InterPro" id="IPR004477">
    <property type="entry name" value="ComEC_N"/>
</dbReference>
<evidence type="ECO:0000259" key="8">
    <source>
        <dbReference type="Pfam" id="PF03772"/>
    </source>
</evidence>
<evidence type="ECO:0000256" key="1">
    <source>
        <dbReference type="ARBA" id="ARBA00004651"/>
    </source>
</evidence>
<evidence type="ECO:0000259" key="9">
    <source>
        <dbReference type="Pfam" id="PF13567"/>
    </source>
</evidence>
<gene>
    <name evidence="10" type="ORF">ABVK50_09680</name>
</gene>
<feature type="domain" description="DUF4131" evidence="9">
    <location>
        <begin position="109"/>
        <end position="248"/>
    </location>
</feature>
<feature type="transmembrane region" description="Helical" evidence="7">
    <location>
        <begin position="595"/>
        <end position="614"/>
    </location>
</feature>
<evidence type="ECO:0000256" key="2">
    <source>
        <dbReference type="ARBA" id="ARBA00022475"/>
    </source>
</evidence>
<feature type="region of interest" description="Disordered" evidence="6">
    <location>
        <begin position="844"/>
        <end position="882"/>
    </location>
</feature>
<feature type="transmembrane region" description="Helical" evidence="7">
    <location>
        <begin position="534"/>
        <end position="557"/>
    </location>
</feature>
<feature type="transmembrane region" description="Helical" evidence="7">
    <location>
        <begin position="621"/>
        <end position="639"/>
    </location>
</feature>
<dbReference type="Pfam" id="PF03772">
    <property type="entry name" value="Competence"/>
    <property type="match status" value="1"/>
</dbReference>
<name>A0AAU8CWZ0_9HYPH</name>
<evidence type="ECO:0000256" key="7">
    <source>
        <dbReference type="SAM" id="Phobius"/>
    </source>
</evidence>
<proteinExistence type="predicted"/>
<evidence type="ECO:0000256" key="4">
    <source>
        <dbReference type="ARBA" id="ARBA00022989"/>
    </source>
</evidence>
<keyword evidence="3 7" id="KW-0812">Transmembrane</keyword>
<evidence type="ECO:0000256" key="6">
    <source>
        <dbReference type="SAM" id="MobiDB-lite"/>
    </source>
</evidence>
<dbReference type="PANTHER" id="PTHR30619">
    <property type="entry name" value="DNA INTERNALIZATION/COMPETENCE PROTEIN COMEC/REC2"/>
    <property type="match status" value="1"/>
</dbReference>
<feature type="region of interest" description="Disordered" evidence="6">
    <location>
        <begin position="725"/>
        <end position="750"/>
    </location>
</feature>
<dbReference type="PANTHER" id="PTHR30619:SF1">
    <property type="entry name" value="RECOMBINATION PROTEIN 2"/>
    <property type="match status" value="1"/>
</dbReference>
<feature type="transmembrane region" description="Helical" evidence="7">
    <location>
        <begin position="349"/>
        <end position="375"/>
    </location>
</feature>
<feature type="transmembrane region" description="Helical" evidence="7">
    <location>
        <begin position="82"/>
        <end position="101"/>
    </location>
</feature>
<feature type="transmembrane region" description="Helical" evidence="7">
    <location>
        <begin position="502"/>
        <end position="528"/>
    </location>
</feature>
<organism evidence="10">
    <name type="scientific">Mesorhizobium sp. WSM2240</name>
    <dbReference type="NCBI Taxonomy" id="3228851"/>
    <lineage>
        <taxon>Bacteria</taxon>
        <taxon>Pseudomonadati</taxon>
        <taxon>Pseudomonadota</taxon>
        <taxon>Alphaproteobacteria</taxon>
        <taxon>Hyphomicrobiales</taxon>
        <taxon>Phyllobacteriaceae</taxon>
        <taxon>Mesorhizobium</taxon>
    </lineage>
</organism>
<feature type="transmembrane region" description="Helical" evidence="7">
    <location>
        <begin position="131"/>
        <end position="149"/>
    </location>
</feature>
<sequence length="882" mass="93068">MAGETAAGDVSERMLFAPTTDAESLVPVQPPVALSPASRRFSLPALPDGLFPKALLPASTASLQFMSRTWGRDIALEIDRGAAFLLVPVFLAFGAIVYFALPFEPAFAPALGGTLAIGLVLALLPSRGVTHFALAAVLVCLLGFLAAKVETWRAGTKMLGGEISTVVTGRVAAIDHLANGRTRLTLDVTATARPKLRYAPDRIRASAVKIPAGLAVGAEVTGLVRLMPPSGPVRPQSYDFSFESYFDRIGASGFFLRTPQLTTAAAPQPAGTEKVRQNNQLLNDLYVLKPHLPFSARISAWVQNGRNAIADRIRESIGGPEGEIAAALVVGVRAGIPEVVNESLRRTGLYHVISISGLHMALVAGTIMGGLRVGFALFPGFASRRPVKKYAAVAALAAIAAYLFISGGEVAAQRSFIMLAVMLTALLFDRAALSMRNLAISAILVIVISPHEVVGPSFQMSFAATAALVGAYAWWSDRRQANSNTTARPPARSPARNMLRKVLVLAVGLAATSVVAGLATAVFGAYHFQRVSPLSLVANLAAMPIVSVLVMPFAVMGAAAMPFGLDAPFFYIMGRGLSAMIVVADWFSVRSPLDAVGLVSVQAVLLIAIALVFATMATTRLRLAALPFAVLGALALVGAKTPDVFVSEDGRLVALRNGEGELAVNRARPNQFTIDSWKRALRAETIVPPEKSADSRVQYSEEPASSGSYAAASLLGTLVANASEADEPSLKPASQPAETSPPSKSIPGTRFDCDPERCVIRHPSGQIIVHTANAAAARSACDYASLIIIDDATAELSCKSPAVAIVTKRDLARHGSAAIHFAAQGSKPEIRYAVAKPYRPWHAQRQFSRAARGMPPYLRKPTPEAKTPPNQPEDAAAGESPQ</sequence>
<feature type="transmembrane region" description="Helical" evidence="7">
    <location>
        <begin position="435"/>
        <end position="451"/>
    </location>
</feature>
<dbReference type="GO" id="GO:0005886">
    <property type="term" value="C:plasma membrane"/>
    <property type="evidence" value="ECO:0007669"/>
    <property type="project" value="UniProtKB-SubCell"/>
</dbReference>
<dbReference type="AlphaFoldDB" id="A0AAU8CWZ0"/>
<dbReference type="InterPro" id="IPR052159">
    <property type="entry name" value="Competence_DNA_uptake"/>
</dbReference>
<dbReference type="NCBIfam" id="TIGR00360">
    <property type="entry name" value="ComEC_N-term"/>
    <property type="match status" value="1"/>
</dbReference>
<dbReference type="EMBL" id="CP159253">
    <property type="protein sequence ID" value="XCG50719.1"/>
    <property type="molecule type" value="Genomic_DNA"/>
</dbReference>
<feature type="transmembrane region" description="Helical" evidence="7">
    <location>
        <begin position="387"/>
        <end position="405"/>
    </location>
</feature>
<evidence type="ECO:0000256" key="5">
    <source>
        <dbReference type="ARBA" id="ARBA00023136"/>
    </source>
</evidence>
<dbReference type="InterPro" id="IPR025405">
    <property type="entry name" value="DUF4131"/>
</dbReference>
<feature type="transmembrane region" description="Helical" evidence="7">
    <location>
        <begin position="569"/>
        <end position="589"/>
    </location>
</feature>
<comment type="subcellular location">
    <subcellularLocation>
        <location evidence="1">Cell membrane</location>
        <topology evidence="1">Multi-pass membrane protein</topology>
    </subcellularLocation>
</comment>
<keyword evidence="2" id="KW-1003">Cell membrane</keyword>
<keyword evidence="5 7" id="KW-0472">Membrane</keyword>
<evidence type="ECO:0000256" key="3">
    <source>
        <dbReference type="ARBA" id="ARBA00022692"/>
    </source>
</evidence>
<keyword evidence="4 7" id="KW-1133">Transmembrane helix</keyword>
<reference evidence="10" key="1">
    <citation type="submission" date="2024-06" db="EMBL/GenBank/DDBJ databases">
        <title>Mesorhizobium karijinii sp. nov., a symbiont of the iconic Swainsona formosa from arid Australia.</title>
        <authorList>
            <person name="Hill Y.J."/>
            <person name="Watkin E.L.J."/>
            <person name="O'Hara G.W."/>
            <person name="Terpolilli J."/>
            <person name="Tye M.L."/>
            <person name="Kohlmeier M.G."/>
        </authorList>
    </citation>
    <scope>NUCLEOTIDE SEQUENCE</scope>
    <source>
        <strain evidence="10">WSM2240</strain>
    </source>
</reference>
<protein>
    <submittedName>
        <fullName evidence="10">ComEC/Rec2 family competence protein</fullName>
    </submittedName>
</protein>
<feature type="transmembrane region" description="Helical" evidence="7">
    <location>
        <begin position="457"/>
        <end position="475"/>
    </location>
</feature>
<evidence type="ECO:0000313" key="10">
    <source>
        <dbReference type="EMBL" id="XCG50719.1"/>
    </source>
</evidence>